<dbReference type="EMBL" id="KZ293682">
    <property type="protein sequence ID" value="PBK86818.1"/>
    <property type="molecule type" value="Genomic_DNA"/>
</dbReference>
<reference evidence="2" key="1">
    <citation type="journal article" date="2017" name="Nat. Ecol. Evol.">
        <title>Genome expansion and lineage-specific genetic innovations in the forest pathogenic fungi Armillaria.</title>
        <authorList>
            <person name="Sipos G."/>
            <person name="Prasanna A.N."/>
            <person name="Walter M.C."/>
            <person name="O'Connor E."/>
            <person name="Balint B."/>
            <person name="Krizsan K."/>
            <person name="Kiss B."/>
            <person name="Hess J."/>
            <person name="Varga T."/>
            <person name="Slot J."/>
            <person name="Riley R."/>
            <person name="Boka B."/>
            <person name="Rigling D."/>
            <person name="Barry K."/>
            <person name="Lee J."/>
            <person name="Mihaltcheva S."/>
            <person name="LaButti K."/>
            <person name="Lipzen A."/>
            <person name="Waldron R."/>
            <person name="Moloney N.M."/>
            <person name="Sperisen C."/>
            <person name="Kredics L."/>
            <person name="Vagvoelgyi C."/>
            <person name="Patrignani A."/>
            <person name="Fitzpatrick D."/>
            <person name="Nagy I."/>
            <person name="Doyle S."/>
            <person name="Anderson J.B."/>
            <person name="Grigoriev I.V."/>
            <person name="Gueldener U."/>
            <person name="Muensterkoetter M."/>
            <person name="Nagy L.G."/>
        </authorList>
    </citation>
    <scope>NUCLEOTIDE SEQUENCE [LARGE SCALE GENOMIC DNA]</scope>
    <source>
        <strain evidence="2">Ar21-2</strain>
    </source>
</reference>
<name>A0A2H3D7K4_ARMGA</name>
<gene>
    <name evidence="1" type="ORF">ARMGADRAFT_940038</name>
</gene>
<feature type="non-terminal residue" evidence="1">
    <location>
        <position position="1"/>
    </location>
</feature>
<dbReference type="Proteomes" id="UP000217790">
    <property type="component" value="Unassembled WGS sequence"/>
</dbReference>
<dbReference type="OrthoDB" id="3172935at2759"/>
<sequence length="82" mass="9612">VNVRWSSTDIMIEQALLLHEVWYCILLQQCELQRHQLSNDKWTVLCLFHETLCVPHVFQQKLSAEKTPTLCDALPLFSTLIM</sequence>
<evidence type="ECO:0000313" key="2">
    <source>
        <dbReference type="Proteomes" id="UP000217790"/>
    </source>
</evidence>
<accession>A0A2H3D7K4</accession>
<dbReference type="InParanoid" id="A0A2H3D7K4"/>
<dbReference type="AlphaFoldDB" id="A0A2H3D7K4"/>
<proteinExistence type="predicted"/>
<organism evidence="1 2">
    <name type="scientific">Armillaria gallica</name>
    <name type="common">Bulbous honey fungus</name>
    <name type="synonym">Armillaria bulbosa</name>
    <dbReference type="NCBI Taxonomy" id="47427"/>
    <lineage>
        <taxon>Eukaryota</taxon>
        <taxon>Fungi</taxon>
        <taxon>Dikarya</taxon>
        <taxon>Basidiomycota</taxon>
        <taxon>Agaricomycotina</taxon>
        <taxon>Agaricomycetes</taxon>
        <taxon>Agaricomycetidae</taxon>
        <taxon>Agaricales</taxon>
        <taxon>Marasmiineae</taxon>
        <taxon>Physalacriaceae</taxon>
        <taxon>Armillaria</taxon>
    </lineage>
</organism>
<keyword evidence="2" id="KW-1185">Reference proteome</keyword>
<protein>
    <submittedName>
        <fullName evidence="1">Uncharacterized protein</fullName>
    </submittedName>
</protein>
<evidence type="ECO:0000313" key="1">
    <source>
        <dbReference type="EMBL" id="PBK86818.1"/>
    </source>
</evidence>